<feature type="region of interest" description="Disordered" evidence="1">
    <location>
        <begin position="269"/>
        <end position="325"/>
    </location>
</feature>
<sequence>MSDMEIVPIENPNPNLILNAYTHANVIEGRVLKHEDYPDAVLALVDEQGWTEFLQLEAPVYPDLVVEFYDSLQYACKSNVILSKVVGVGVSISVQNLADWFRLPLEGLTTYTKKGWMAEFDSFSVDECLTLLNTNPKAGDTSLRRPEVQGLTANNFILLKISRENLVLVVNKDKLVGMLLLYYILTHRRISLPHFINQHLFEASGNLNRPYGMLLTHIFAKHGILELSPSRFRYLDAECLGYFGLVKIGATYYMKRKFERLDDATRARFGPRRSTSSVSRRGSSSTNPQGDENEPENGPPTTRLKRSRTTARGTSSSTQDSSENSVIKESFNKLKDFIKNKVVNLSSVCMNRWIALMPASLD</sequence>
<dbReference type="OrthoDB" id="848707at2759"/>
<organism evidence="2 3">
    <name type="scientific">Cuscuta campestris</name>
    <dbReference type="NCBI Taxonomy" id="132261"/>
    <lineage>
        <taxon>Eukaryota</taxon>
        <taxon>Viridiplantae</taxon>
        <taxon>Streptophyta</taxon>
        <taxon>Embryophyta</taxon>
        <taxon>Tracheophyta</taxon>
        <taxon>Spermatophyta</taxon>
        <taxon>Magnoliopsida</taxon>
        <taxon>eudicotyledons</taxon>
        <taxon>Gunneridae</taxon>
        <taxon>Pentapetalae</taxon>
        <taxon>asterids</taxon>
        <taxon>lamiids</taxon>
        <taxon>Solanales</taxon>
        <taxon>Convolvulaceae</taxon>
        <taxon>Cuscuteae</taxon>
        <taxon>Cuscuta</taxon>
        <taxon>Cuscuta subgen. Grammica</taxon>
        <taxon>Cuscuta sect. Cleistogrammica</taxon>
    </lineage>
</organism>
<feature type="compositionally biased region" description="Low complexity" evidence="1">
    <location>
        <begin position="310"/>
        <end position="325"/>
    </location>
</feature>
<reference evidence="2 3" key="1">
    <citation type="submission" date="2018-04" db="EMBL/GenBank/DDBJ databases">
        <authorList>
            <person name="Vogel A."/>
        </authorList>
    </citation>
    <scope>NUCLEOTIDE SEQUENCE [LARGE SCALE GENOMIC DNA]</scope>
</reference>
<accession>A0A484KV14</accession>
<dbReference type="EMBL" id="OOIL02000560">
    <property type="protein sequence ID" value="VFQ66977.1"/>
    <property type="molecule type" value="Genomic_DNA"/>
</dbReference>
<evidence type="ECO:0000256" key="1">
    <source>
        <dbReference type="SAM" id="MobiDB-lite"/>
    </source>
</evidence>
<feature type="compositionally biased region" description="Low complexity" evidence="1">
    <location>
        <begin position="272"/>
        <end position="285"/>
    </location>
</feature>
<dbReference type="Proteomes" id="UP000595140">
    <property type="component" value="Unassembled WGS sequence"/>
</dbReference>
<evidence type="ECO:0000313" key="2">
    <source>
        <dbReference type="EMBL" id="VFQ66977.1"/>
    </source>
</evidence>
<protein>
    <submittedName>
        <fullName evidence="2">Uncharacterized protein</fullName>
    </submittedName>
</protein>
<name>A0A484KV14_9ASTE</name>
<proteinExistence type="predicted"/>
<dbReference type="AlphaFoldDB" id="A0A484KV14"/>
<gene>
    <name evidence="2" type="ORF">CCAM_LOCUS8753</name>
</gene>
<evidence type="ECO:0000313" key="3">
    <source>
        <dbReference type="Proteomes" id="UP000595140"/>
    </source>
</evidence>
<keyword evidence="3" id="KW-1185">Reference proteome</keyword>